<protein>
    <submittedName>
        <fullName evidence="1">Uncharacterized protein</fullName>
    </submittedName>
</protein>
<evidence type="ECO:0000313" key="1">
    <source>
        <dbReference type="EMBL" id="GJS62153.1"/>
    </source>
</evidence>
<organism evidence="1 2">
    <name type="scientific">Tanacetum coccineum</name>
    <dbReference type="NCBI Taxonomy" id="301880"/>
    <lineage>
        <taxon>Eukaryota</taxon>
        <taxon>Viridiplantae</taxon>
        <taxon>Streptophyta</taxon>
        <taxon>Embryophyta</taxon>
        <taxon>Tracheophyta</taxon>
        <taxon>Spermatophyta</taxon>
        <taxon>Magnoliopsida</taxon>
        <taxon>eudicotyledons</taxon>
        <taxon>Gunneridae</taxon>
        <taxon>Pentapetalae</taxon>
        <taxon>asterids</taxon>
        <taxon>campanulids</taxon>
        <taxon>Asterales</taxon>
        <taxon>Asteraceae</taxon>
        <taxon>Asteroideae</taxon>
        <taxon>Anthemideae</taxon>
        <taxon>Anthemidinae</taxon>
        <taxon>Tanacetum</taxon>
    </lineage>
</organism>
<accession>A0ABQ4XAW5</accession>
<proteinExistence type="predicted"/>
<reference evidence="1" key="2">
    <citation type="submission" date="2022-01" db="EMBL/GenBank/DDBJ databases">
        <authorList>
            <person name="Yamashiro T."/>
            <person name="Shiraishi A."/>
            <person name="Satake H."/>
            <person name="Nakayama K."/>
        </authorList>
    </citation>
    <scope>NUCLEOTIDE SEQUENCE</scope>
</reference>
<dbReference type="Proteomes" id="UP001151760">
    <property type="component" value="Unassembled WGS sequence"/>
</dbReference>
<name>A0ABQ4XAW5_9ASTR</name>
<dbReference type="EMBL" id="BQNB010009340">
    <property type="protein sequence ID" value="GJS62153.1"/>
    <property type="molecule type" value="Genomic_DNA"/>
</dbReference>
<evidence type="ECO:0000313" key="2">
    <source>
        <dbReference type="Proteomes" id="UP001151760"/>
    </source>
</evidence>
<comment type="caution">
    <text evidence="1">The sequence shown here is derived from an EMBL/GenBank/DDBJ whole genome shotgun (WGS) entry which is preliminary data.</text>
</comment>
<gene>
    <name evidence="1" type="ORF">Tco_0656937</name>
</gene>
<reference evidence="1" key="1">
    <citation type="journal article" date="2022" name="Int. J. Mol. Sci.">
        <title>Draft Genome of Tanacetum Coccineum: Genomic Comparison of Closely Related Tanacetum-Family Plants.</title>
        <authorList>
            <person name="Yamashiro T."/>
            <person name="Shiraishi A."/>
            <person name="Nakayama K."/>
            <person name="Satake H."/>
        </authorList>
    </citation>
    <scope>NUCLEOTIDE SEQUENCE</scope>
</reference>
<sequence length="106" mass="11897">MQMKILKEACMEECNPALCPMEPGLKLSNAEDEPEVEATQYRKMDIVIVVIMLTMMMDEALLYNSFSTLVHRPITCCSYKKLPWQVIFGKAEFMAATAAACQAILA</sequence>
<keyword evidence="2" id="KW-1185">Reference proteome</keyword>